<dbReference type="GeneID" id="102796915"/>
<evidence type="ECO:0000313" key="12">
    <source>
        <dbReference type="Ensembl" id="ENSNBRP00000009265.1"/>
    </source>
</evidence>
<reference evidence="12" key="1">
    <citation type="submission" date="2025-08" db="UniProtKB">
        <authorList>
            <consortium name="Ensembl"/>
        </authorList>
    </citation>
    <scope>IDENTIFICATION</scope>
</reference>
<evidence type="ECO:0000256" key="11">
    <source>
        <dbReference type="SAM" id="SignalP"/>
    </source>
</evidence>
<feature type="compositionally biased region" description="Basic residues" evidence="9">
    <location>
        <begin position="203"/>
        <end position="218"/>
    </location>
</feature>
<dbReference type="GO" id="GO:0009897">
    <property type="term" value="C:external side of plasma membrane"/>
    <property type="evidence" value="ECO:0007669"/>
    <property type="project" value="TreeGrafter"/>
</dbReference>
<keyword evidence="7" id="KW-0325">Glycoprotein</keyword>
<evidence type="ECO:0000256" key="7">
    <source>
        <dbReference type="ARBA" id="ARBA00023180"/>
    </source>
</evidence>
<evidence type="ECO:0000256" key="10">
    <source>
        <dbReference type="SAM" id="Phobius"/>
    </source>
</evidence>
<dbReference type="GeneTree" id="ENSGT00990000203779"/>
<dbReference type="GO" id="GO:0050852">
    <property type="term" value="P:T cell receptor signaling pathway"/>
    <property type="evidence" value="ECO:0007669"/>
    <property type="project" value="TreeGrafter"/>
</dbReference>
<dbReference type="AlphaFoldDB" id="A0A3Q4GIV5"/>
<keyword evidence="13" id="KW-1185">Reference proteome</keyword>
<reference evidence="12" key="2">
    <citation type="submission" date="2025-09" db="UniProtKB">
        <authorList>
            <consortium name="Ensembl"/>
        </authorList>
    </citation>
    <scope>IDENTIFICATION</scope>
</reference>
<dbReference type="InterPro" id="IPR013783">
    <property type="entry name" value="Ig-like_fold"/>
</dbReference>
<dbReference type="PANTHER" id="PTHR11494:SF9">
    <property type="entry name" value="SI:DKEY-1H24.6"/>
    <property type="match status" value="1"/>
</dbReference>
<dbReference type="OrthoDB" id="8654606at2759"/>
<evidence type="ECO:0000256" key="9">
    <source>
        <dbReference type="SAM" id="MobiDB-lite"/>
    </source>
</evidence>
<dbReference type="RefSeq" id="XP_006805025.1">
    <property type="nucleotide sequence ID" value="XM_006804962.1"/>
</dbReference>
<keyword evidence="3 11" id="KW-0732">Signal</keyword>
<evidence type="ECO:0000256" key="5">
    <source>
        <dbReference type="ARBA" id="ARBA00023136"/>
    </source>
</evidence>
<feature type="signal peptide" evidence="11">
    <location>
        <begin position="1"/>
        <end position="18"/>
    </location>
</feature>
<dbReference type="GO" id="GO:0042129">
    <property type="term" value="P:regulation of T cell proliferation"/>
    <property type="evidence" value="ECO:0007669"/>
    <property type="project" value="InterPro"/>
</dbReference>
<dbReference type="Proteomes" id="UP000261580">
    <property type="component" value="Unassembled WGS sequence"/>
</dbReference>
<evidence type="ECO:0000256" key="8">
    <source>
        <dbReference type="ARBA" id="ARBA00023319"/>
    </source>
</evidence>
<dbReference type="Gene3D" id="2.60.40.10">
    <property type="entry name" value="Immunoglobulins"/>
    <property type="match status" value="1"/>
</dbReference>
<dbReference type="STRING" id="32507.ENSNBRP00000009265"/>
<keyword evidence="6" id="KW-1015">Disulfide bond</keyword>
<dbReference type="InterPro" id="IPR040216">
    <property type="entry name" value="CTLA4/CD28"/>
</dbReference>
<feature type="region of interest" description="Disordered" evidence="9">
    <location>
        <begin position="193"/>
        <end position="218"/>
    </location>
</feature>
<sequence>MRISWMFMCLLVCKSSHGTQDQSDSKSDWSRLTLHDSANDNVTVTCPLILSEDAEISFYLLKDKDIIYDHTCKHQRNCTGMKWDAVELHTNGSHWFFTVKLEHNIRGLYRCNITKTYPPPLTKEDGNPVLVIEFPHQCPTPPLNSTGVAPNTCQEFPWIWIVVIAVVSIYGVTVTIIALFNWLKLKNTENQSDYMNTKPRAPRDRKKKKGLQNIQRHF</sequence>
<accession>A0A3Q4GIV5</accession>
<evidence type="ECO:0000256" key="3">
    <source>
        <dbReference type="ARBA" id="ARBA00022729"/>
    </source>
</evidence>
<evidence type="ECO:0000313" key="13">
    <source>
        <dbReference type="Proteomes" id="UP000261580"/>
    </source>
</evidence>
<evidence type="ECO:0000256" key="6">
    <source>
        <dbReference type="ARBA" id="ARBA00023157"/>
    </source>
</evidence>
<keyword evidence="5 10" id="KW-0472">Membrane</keyword>
<evidence type="ECO:0000256" key="4">
    <source>
        <dbReference type="ARBA" id="ARBA00022989"/>
    </source>
</evidence>
<protein>
    <submittedName>
        <fullName evidence="12">T-cell-specific surface glycoprotein CD28-like</fullName>
    </submittedName>
</protein>
<proteinExistence type="predicted"/>
<dbReference type="OMA" id="QQWDVQC"/>
<evidence type="ECO:0000256" key="2">
    <source>
        <dbReference type="ARBA" id="ARBA00022692"/>
    </source>
</evidence>
<evidence type="ECO:0000256" key="1">
    <source>
        <dbReference type="ARBA" id="ARBA00004479"/>
    </source>
</evidence>
<comment type="subcellular location">
    <subcellularLocation>
        <location evidence="1">Membrane</location>
        <topology evidence="1">Single-pass type I membrane protein</topology>
    </subcellularLocation>
</comment>
<feature type="chain" id="PRO_5018553101" evidence="11">
    <location>
        <begin position="19"/>
        <end position="218"/>
    </location>
</feature>
<dbReference type="Ensembl" id="ENSNBRT00000009527.1">
    <property type="protein sequence ID" value="ENSNBRP00000009265.1"/>
    <property type="gene ID" value="ENSNBRG00000007232.1"/>
</dbReference>
<dbReference type="Bgee" id="ENSNBRG00000007232">
    <property type="expression patterns" value="Expressed in mesonephros and 3 other cell types or tissues"/>
</dbReference>
<keyword evidence="4 10" id="KW-1133">Transmembrane helix</keyword>
<organism evidence="12 13">
    <name type="scientific">Neolamprologus brichardi</name>
    <name type="common">Fairy cichlid</name>
    <name type="synonym">Lamprologus brichardi</name>
    <dbReference type="NCBI Taxonomy" id="32507"/>
    <lineage>
        <taxon>Eukaryota</taxon>
        <taxon>Metazoa</taxon>
        <taxon>Chordata</taxon>
        <taxon>Craniata</taxon>
        <taxon>Vertebrata</taxon>
        <taxon>Euteleostomi</taxon>
        <taxon>Actinopterygii</taxon>
        <taxon>Neopterygii</taxon>
        <taxon>Teleostei</taxon>
        <taxon>Neoteleostei</taxon>
        <taxon>Acanthomorphata</taxon>
        <taxon>Ovalentaria</taxon>
        <taxon>Cichlomorphae</taxon>
        <taxon>Cichliformes</taxon>
        <taxon>Cichlidae</taxon>
        <taxon>African cichlids</taxon>
        <taxon>Pseudocrenilabrinae</taxon>
        <taxon>Lamprologini</taxon>
        <taxon>Neolamprologus</taxon>
    </lineage>
</organism>
<feature type="transmembrane region" description="Helical" evidence="10">
    <location>
        <begin position="158"/>
        <end position="183"/>
    </location>
</feature>
<name>A0A3Q4GIV5_NEOBR</name>
<keyword evidence="8" id="KW-0393">Immunoglobulin domain</keyword>
<keyword evidence="2 10" id="KW-0812">Transmembrane</keyword>
<dbReference type="PANTHER" id="PTHR11494">
    <property type="entry name" value="CYTOTOXIC T-LYMPHOCYTE PROTEIN"/>
    <property type="match status" value="1"/>
</dbReference>